<accession>A0ABU0CXP6</accession>
<keyword evidence="2" id="KW-1185">Reference proteome</keyword>
<evidence type="ECO:0008006" key="3">
    <source>
        <dbReference type="Google" id="ProtNLM"/>
    </source>
</evidence>
<reference evidence="1 2" key="1">
    <citation type="submission" date="2023-07" db="EMBL/GenBank/DDBJ databases">
        <title>Genomic Encyclopedia of Type Strains, Phase IV (KMG-IV): sequencing the most valuable type-strain genomes for metagenomic binning, comparative biology and taxonomic classification.</title>
        <authorList>
            <person name="Goeker M."/>
        </authorList>
    </citation>
    <scope>NUCLEOTIDE SEQUENCE [LARGE SCALE GENOMIC DNA]</scope>
    <source>
        <strain evidence="1 2">DSM 17740</strain>
    </source>
</reference>
<organism evidence="1 2">
    <name type="scientific">Caldalkalibacillus uzonensis</name>
    <dbReference type="NCBI Taxonomy" id="353224"/>
    <lineage>
        <taxon>Bacteria</taxon>
        <taxon>Bacillati</taxon>
        <taxon>Bacillota</taxon>
        <taxon>Bacilli</taxon>
        <taxon>Bacillales</taxon>
        <taxon>Bacillaceae</taxon>
        <taxon>Caldalkalibacillus</taxon>
    </lineage>
</organism>
<proteinExistence type="predicted"/>
<gene>
    <name evidence="1" type="ORF">J2S00_003416</name>
</gene>
<name>A0ABU0CXP6_9BACI</name>
<evidence type="ECO:0000313" key="1">
    <source>
        <dbReference type="EMBL" id="MDQ0340592.1"/>
    </source>
</evidence>
<dbReference type="Proteomes" id="UP001232445">
    <property type="component" value="Unassembled WGS sequence"/>
</dbReference>
<comment type="caution">
    <text evidence="1">The sequence shown here is derived from an EMBL/GenBank/DDBJ whole genome shotgun (WGS) entry which is preliminary data.</text>
</comment>
<evidence type="ECO:0000313" key="2">
    <source>
        <dbReference type="Proteomes" id="UP001232445"/>
    </source>
</evidence>
<sequence length="32" mass="4006">MNKMERWNMYLEIQQLKKLGLNKSQIARRLRD</sequence>
<protein>
    <recommendedName>
        <fullName evidence="3">SAP domain-containing protein</fullName>
    </recommendedName>
</protein>
<dbReference type="EMBL" id="JAUSUQ010000015">
    <property type="protein sequence ID" value="MDQ0340592.1"/>
    <property type="molecule type" value="Genomic_DNA"/>
</dbReference>